<dbReference type="Proteomes" id="UP001239445">
    <property type="component" value="Unassembled WGS sequence"/>
</dbReference>
<organism evidence="2 3">
    <name type="scientific">Echria macrotheca</name>
    <dbReference type="NCBI Taxonomy" id="438768"/>
    <lineage>
        <taxon>Eukaryota</taxon>
        <taxon>Fungi</taxon>
        <taxon>Dikarya</taxon>
        <taxon>Ascomycota</taxon>
        <taxon>Pezizomycotina</taxon>
        <taxon>Sordariomycetes</taxon>
        <taxon>Sordariomycetidae</taxon>
        <taxon>Sordariales</taxon>
        <taxon>Schizotheciaceae</taxon>
        <taxon>Echria</taxon>
    </lineage>
</organism>
<feature type="chain" id="PRO_5042611599" evidence="1">
    <location>
        <begin position="22"/>
        <end position="454"/>
    </location>
</feature>
<evidence type="ECO:0000256" key="1">
    <source>
        <dbReference type="SAM" id="SignalP"/>
    </source>
</evidence>
<sequence length="454" mass="49814">MSHQILSSLSVLFSLIESANAPPTPETVVVSGPGVSNHGKENVVCFPTKVTAILTFFAFNYVAHAASIKVPPAGSSASKLFVGFLAFFNPAYGFRYAVDGMFRWCWHMTKKFPYCRMDPLTLETAHQAGALVTVIRSPDWKPAVTDRTIRDLRAKSAAYLHYCGPTAEPFIYECVVENRYQGVTTTIRDAVLSWKPKIHGGFDLPSGYSWVTVHRVFKLRPFGRSTPSPGPAPAAGGQNEPGEDILRLDGTYSIIKPLTAAVQMSSAVVTLFRAVGDEIDRYGFTAFGLTVVPYLVMTLFNLLALLATPEYTTFYAVWSEVYAEAAARANTQPRESPLVELIPSGSTDDELFPAEPSQQAPDGPLLFNRLTPVRSFTLPPDFGPDAGQRFKIPGEPDVGHPFRIEPQVNPLETMGQMRVPSLPGMEVYSEVHWMDTSWGRLVTGTPCRVTVSLV</sequence>
<reference evidence="2" key="1">
    <citation type="submission" date="2023-06" db="EMBL/GenBank/DDBJ databases">
        <title>Genome-scale phylogeny and comparative genomics of the fungal order Sordariales.</title>
        <authorList>
            <consortium name="Lawrence Berkeley National Laboratory"/>
            <person name="Hensen N."/>
            <person name="Bonometti L."/>
            <person name="Westerberg I."/>
            <person name="Brannstrom I.O."/>
            <person name="Guillou S."/>
            <person name="Cros-Aarteil S."/>
            <person name="Calhoun S."/>
            <person name="Haridas S."/>
            <person name="Kuo A."/>
            <person name="Mondo S."/>
            <person name="Pangilinan J."/>
            <person name="Riley R."/>
            <person name="Labutti K."/>
            <person name="Andreopoulos B."/>
            <person name="Lipzen A."/>
            <person name="Chen C."/>
            <person name="Yanf M."/>
            <person name="Daum C."/>
            <person name="Ng V."/>
            <person name="Clum A."/>
            <person name="Steindorff A."/>
            <person name="Ohm R."/>
            <person name="Martin F."/>
            <person name="Silar P."/>
            <person name="Natvig D."/>
            <person name="Lalanne C."/>
            <person name="Gautier V."/>
            <person name="Ament-Velasquez S.L."/>
            <person name="Kruys A."/>
            <person name="Hutchinson M.I."/>
            <person name="Powell A.J."/>
            <person name="Barry K."/>
            <person name="Miller A.N."/>
            <person name="Grigoriev I.V."/>
            <person name="Debuchy R."/>
            <person name="Gladieux P."/>
            <person name="Thoren M.H."/>
            <person name="Johannesson H."/>
        </authorList>
    </citation>
    <scope>NUCLEOTIDE SEQUENCE</scope>
    <source>
        <strain evidence="2">PSN4</strain>
    </source>
</reference>
<evidence type="ECO:0000313" key="3">
    <source>
        <dbReference type="Proteomes" id="UP001239445"/>
    </source>
</evidence>
<comment type="caution">
    <text evidence="2">The sequence shown here is derived from an EMBL/GenBank/DDBJ whole genome shotgun (WGS) entry which is preliminary data.</text>
</comment>
<accession>A0AAJ0BMG8</accession>
<keyword evidence="1" id="KW-0732">Signal</keyword>
<name>A0AAJ0BMG8_9PEZI</name>
<gene>
    <name evidence="2" type="ORF">QBC47DRAFT_410622</name>
</gene>
<dbReference type="AlphaFoldDB" id="A0AAJ0BMG8"/>
<protein>
    <submittedName>
        <fullName evidence="2">Uncharacterized protein</fullName>
    </submittedName>
</protein>
<dbReference type="EMBL" id="MU839828">
    <property type="protein sequence ID" value="KAK1759918.1"/>
    <property type="molecule type" value="Genomic_DNA"/>
</dbReference>
<feature type="signal peptide" evidence="1">
    <location>
        <begin position="1"/>
        <end position="21"/>
    </location>
</feature>
<proteinExistence type="predicted"/>
<keyword evidence="3" id="KW-1185">Reference proteome</keyword>
<evidence type="ECO:0000313" key="2">
    <source>
        <dbReference type="EMBL" id="KAK1759918.1"/>
    </source>
</evidence>